<sequence length="59" mass="6560">MYKLWRCRLQQAVQALLGALLLVGPSRRAVFVAVALQDGDHIVVAEEHGSLQRRVPPPE</sequence>
<keyword evidence="2" id="KW-1185">Reference proteome</keyword>
<proteinExistence type="predicted"/>
<name>A0A7J5Y053_DISMA</name>
<organism evidence="1 2">
    <name type="scientific">Dissostichus mawsoni</name>
    <name type="common">Antarctic cod</name>
    <dbReference type="NCBI Taxonomy" id="36200"/>
    <lineage>
        <taxon>Eukaryota</taxon>
        <taxon>Metazoa</taxon>
        <taxon>Chordata</taxon>
        <taxon>Craniata</taxon>
        <taxon>Vertebrata</taxon>
        <taxon>Euteleostomi</taxon>
        <taxon>Actinopterygii</taxon>
        <taxon>Neopterygii</taxon>
        <taxon>Teleostei</taxon>
        <taxon>Neoteleostei</taxon>
        <taxon>Acanthomorphata</taxon>
        <taxon>Eupercaria</taxon>
        <taxon>Perciformes</taxon>
        <taxon>Notothenioidei</taxon>
        <taxon>Nototheniidae</taxon>
        <taxon>Dissostichus</taxon>
    </lineage>
</organism>
<gene>
    <name evidence="1" type="ORF">F7725_001621</name>
</gene>
<dbReference type="AlphaFoldDB" id="A0A7J5Y053"/>
<evidence type="ECO:0000313" key="2">
    <source>
        <dbReference type="Proteomes" id="UP000518266"/>
    </source>
</evidence>
<dbReference type="EMBL" id="JAAKFY010000018">
    <property type="protein sequence ID" value="KAF3842772.1"/>
    <property type="molecule type" value="Genomic_DNA"/>
</dbReference>
<protein>
    <submittedName>
        <fullName evidence="1">Uncharacterized protein</fullName>
    </submittedName>
</protein>
<comment type="caution">
    <text evidence="1">The sequence shown here is derived from an EMBL/GenBank/DDBJ whole genome shotgun (WGS) entry which is preliminary data.</text>
</comment>
<dbReference type="Proteomes" id="UP000518266">
    <property type="component" value="Unassembled WGS sequence"/>
</dbReference>
<accession>A0A7J5Y053</accession>
<evidence type="ECO:0000313" key="1">
    <source>
        <dbReference type="EMBL" id="KAF3842772.1"/>
    </source>
</evidence>
<reference evidence="1 2" key="1">
    <citation type="submission" date="2020-03" db="EMBL/GenBank/DDBJ databases">
        <title>Dissostichus mawsoni Genome sequencing and assembly.</title>
        <authorList>
            <person name="Park H."/>
        </authorList>
    </citation>
    <scope>NUCLEOTIDE SEQUENCE [LARGE SCALE GENOMIC DNA]</scope>
    <source>
        <strain evidence="1">DM0001</strain>
        <tissue evidence="1">Muscle</tissue>
    </source>
</reference>